<gene>
    <name evidence="1" type="ORF">AQI95_09975</name>
</gene>
<protein>
    <submittedName>
        <fullName evidence="1">Uncharacterized protein</fullName>
    </submittedName>
</protein>
<reference evidence="1 2" key="1">
    <citation type="submission" date="2015-10" db="EMBL/GenBank/DDBJ databases">
        <title>Draft genome sequence of Streptomyces yokosukanensis DSM 40224, type strain for the species Streptomyces yokosukanensis.</title>
        <authorList>
            <person name="Ruckert C."/>
            <person name="Winkler A."/>
            <person name="Kalinowski J."/>
            <person name="Kampfer P."/>
            <person name="Glaeser S."/>
        </authorList>
    </citation>
    <scope>NUCLEOTIDE SEQUENCE [LARGE SCALE GENOMIC DNA]</scope>
    <source>
        <strain evidence="1 2">DSM 40224</strain>
    </source>
</reference>
<keyword evidence="2" id="KW-1185">Reference proteome</keyword>
<dbReference type="OrthoDB" id="4320909at2"/>
<accession>A0A101PB58</accession>
<dbReference type="AlphaFoldDB" id="A0A101PB58"/>
<dbReference type="STRING" id="67386.AQI95_09975"/>
<dbReference type="RefSeq" id="WP_067120549.1">
    <property type="nucleotide sequence ID" value="NZ_JBFACD010000039.1"/>
</dbReference>
<proteinExistence type="predicted"/>
<organism evidence="1 2">
    <name type="scientific">Streptomyces yokosukanensis</name>
    <dbReference type="NCBI Taxonomy" id="67386"/>
    <lineage>
        <taxon>Bacteria</taxon>
        <taxon>Bacillati</taxon>
        <taxon>Actinomycetota</taxon>
        <taxon>Actinomycetes</taxon>
        <taxon>Kitasatosporales</taxon>
        <taxon>Streptomycetaceae</taxon>
        <taxon>Streptomyces</taxon>
    </lineage>
</organism>
<evidence type="ECO:0000313" key="2">
    <source>
        <dbReference type="Proteomes" id="UP000053127"/>
    </source>
</evidence>
<name>A0A101PB58_9ACTN</name>
<sequence>MSDGLRLLPWSTPEGKPCYLSTDGDHSRLSLLADEVEAAQVRSGEQVLAGARAVLADRAAGETAMRFALARASESLAEVLRVAVSRGTRSSRGG</sequence>
<comment type="caution">
    <text evidence="1">The sequence shown here is derived from an EMBL/GenBank/DDBJ whole genome shotgun (WGS) entry which is preliminary data.</text>
</comment>
<dbReference type="Proteomes" id="UP000053127">
    <property type="component" value="Unassembled WGS sequence"/>
</dbReference>
<evidence type="ECO:0000313" key="1">
    <source>
        <dbReference type="EMBL" id="KUN08224.1"/>
    </source>
</evidence>
<dbReference type="EMBL" id="LMWN01000009">
    <property type="protein sequence ID" value="KUN08224.1"/>
    <property type="molecule type" value="Genomic_DNA"/>
</dbReference>